<organism evidence="2 3">
    <name type="scientific">Limosa lapponica baueri</name>
    <dbReference type="NCBI Taxonomy" id="1758121"/>
    <lineage>
        <taxon>Eukaryota</taxon>
        <taxon>Metazoa</taxon>
        <taxon>Chordata</taxon>
        <taxon>Craniata</taxon>
        <taxon>Vertebrata</taxon>
        <taxon>Euteleostomi</taxon>
        <taxon>Archelosauria</taxon>
        <taxon>Archosauria</taxon>
        <taxon>Dinosauria</taxon>
        <taxon>Saurischia</taxon>
        <taxon>Theropoda</taxon>
        <taxon>Coelurosauria</taxon>
        <taxon>Aves</taxon>
        <taxon>Neognathae</taxon>
        <taxon>Neoaves</taxon>
        <taxon>Charadriiformes</taxon>
        <taxon>Scolopacidae</taxon>
        <taxon>Limosa</taxon>
    </lineage>
</organism>
<evidence type="ECO:0000313" key="3">
    <source>
        <dbReference type="Proteomes" id="UP000233556"/>
    </source>
</evidence>
<sequence>MEYETIVKPFGSSEYALFSAHSSCSTLRSEKKCLSEEVKKIDVGGGCGGSVFKAEIRFQESVFLTGPMALVAILQVELDQEYQDKFKRLPLEILEFVQEAMKGKISEDGDHSSAPSSLASDSGKSNHKPLQSEEELEEDNPEKVFDTTF</sequence>
<feature type="compositionally biased region" description="Low complexity" evidence="1">
    <location>
        <begin position="112"/>
        <end position="123"/>
    </location>
</feature>
<reference evidence="3" key="2">
    <citation type="submission" date="2017-12" db="EMBL/GenBank/DDBJ databases">
        <title>Genome sequence of the Bar-tailed Godwit (Limosa lapponica baueri).</title>
        <authorList>
            <person name="Lima N.C.B."/>
            <person name="Parody-Merino A.M."/>
            <person name="Battley P.F."/>
            <person name="Fidler A.E."/>
            <person name="Prosdocimi F."/>
        </authorList>
    </citation>
    <scope>NUCLEOTIDE SEQUENCE [LARGE SCALE GENOMIC DNA]</scope>
</reference>
<protein>
    <submittedName>
        <fullName evidence="2">1-phosphatidylinositol-bisphosphate phosphodiesterase beta-1</fullName>
    </submittedName>
</protein>
<dbReference type="EMBL" id="KZ506260">
    <property type="protein sequence ID" value="PKU40502.1"/>
    <property type="molecule type" value="Genomic_DNA"/>
</dbReference>
<gene>
    <name evidence="2" type="ORF">llap_9198</name>
</gene>
<evidence type="ECO:0000313" key="2">
    <source>
        <dbReference type="EMBL" id="PKU40502.1"/>
    </source>
</evidence>
<dbReference type="OrthoDB" id="9035231at2759"/>
<keyword evidence="3" id="KW-1185">Reference proteome</keyword>
<feature type="region of interest" description="Disordered" evidence="1">
    <location>
        <begin position="105"/>
        <end position="149"/>
    </location>
</feature>
<name>A0A2I0U393_LIMLA</name>
<dbReference type="AlphaFoldDB" id="A0A2I0U393"/>
<reference evidence="3" key="1">
    <citation type="submission" date="2017-11" db="EMBL/GenBank/DDBJ databases">
        <authorList>
            <person name="Lima N.C."/>
            <person name="Parody-Merino A.M."/>
            <person name="Battley P.F."/>
            <person name="Fidler A.E."/>
            <person name="Prosdocimi F."/>
        </authorList>
    </citation>
    <scope>NUCLEOTIDE SEQUENCE [LARGE SCALE GENOMIC DNA]</scope>
</reference>
<evidence type="ECO:0000256" key="1">
    <source>
        <dbReference type="SAM" id="MobiDB-lite"/>
    </source>
</evidence>
<proteinExistence type="predicted"/>
<dbReference type="Proteomes" id="UP000233556">
    <property type="component" value="Unassembled WGS sequence"/>
</dbReference>
<accession>A0A2I0U393</accession>